<feature type="transmembrane region" description="Helical" evidence="2">
    <location>
        <begin position="293"/>
        <end position="316"/>
    </location>
</feature>
<feature type="transmembrane region" description="Helical" evidence="2">
    <location>
        <begin position="125"/>
        <end position="150"/>
    </location>
</feature>
<feature type="compositionally biased region" description="Basic and acidic residues" evidence="1">
    <location>
        <begin position="8"/>
        <end position="18"/>
    </location>
</feature>
<dbReference type="InterPro" id="IPR036259">
    <property type="entry name" value="MFS_trans_sf"/>
</dbReference>
<evidence type="ECO:0000313" key="3">
    <source>
        <dbReference type="EMBL" id="VEG74993.1"/>
    </source>
</evidence>
<dbReference type="KEGG" id="asla:NCTC11923_01645"/>
<dbReference type="STRING" id="1278298.GCA_000428685_00655"/>
<sequence length="487" mass="50704">MSPAGAVGDDRAGDRQPDSPRAAPGPRRVLPRRVWLALIVVGFLAFCAVLRAPVGVIPPLLTRMGQDLGMGEVARGALTSVPLVCFGLMTPLASVVLRRVGINTGGMVTLALVLTGALLRSAGTTWAAFAGTVIIGVGLTMGNLVAPMLIGRDFWHRTSLMTGLYSAVSNVIVTAATALAVPVALVVGWRASAAGWAVIPAAVSALLWWWVFPPGAQSPRQSLRERSGMVSWVRERHLDSGAASRGRAVWRRPLTWVMAVAFAAQTFSYYSILGWLPTALVAMLGMSEAGAGAAASVFSLTGIVGPLLVPIMFGVLKWSDARVLGSICACWLALPVCLVVAPSLWLVPCMLSGIAHGAFFAALFTLVIRRSESIDETRQTTALIQSVGYCVAATGPVVTGWIHGASGGWRIPFAVVVGALVIMTVCGQITARARTARPASHLAVLEGAGSQDEPSGAGASTGADIGDRPQEPSSHEPSRRDPDGGQG</sequence>
<dbReference type="Pfam" id="PF07690">
    <property type="entry name" value="MFS_1"/>
    <property type="match status" value="1"/>
</dbReference>
<dbReference type="InterPro" id="IPR011701">
    <property type="entry name" value="MFS"/>
</dbReference>
<dbReference type="RefSeq" id="WP_126412267.1">
    <property type="nucleotide sequence ID" value="NZ_CBCRWE010000058.1"/>
</dbReference>
<keyword evidence="4" id="KW-1185">Reference proteome</keyword>
<keyword evidence="2" id="KW-1133">Transmembrane helix</keyword>
<feature type="region of interest" description="Disordered" evidence="1">
    <location>
        <begin position="446"/>
        <end position="487"/>
    </location>
</feature>
<proteinExistence type="predicted"/>
<dbReference type="Gene3D" id="1.20.1250.20">
    <property type="entry name" value="MFS general substrate transporter like domains"/>
    <property type="match status" value="2"/>
</dbReference>
<dbReference type="EMBL" id="LR134363">
    <property type="protein sequence ID" value="VEG74993.1"/>
    <property type="molecule type" value="Genomic_DNA"/>
</dbReference>
<keyword evidence="2" id="KW-0472">Membrane</keyword>
<name>A0A3S4WHF5_9ACTO</name>
<feature type="transmembrane region" description="Helical" evidence="2">
    <location>
        <begin position="380"/>
        <end position="403"/>
    </location>
</feature>
<feature type="compositionally biased region" description="Basic and acidic residues" evidence="1">
    <location>
        <begin position="465"/>
        <end position="487"/>
    </location>
</feature>
<protein>
    <submittedName>
        <fullName evidence="3">Inner membrane transport protein YeaN</fullName>
    </submittedName>
</protein>
<dbReference type="PANTHER" id="PTHR23523:SF2">
    <property type="entry name" value="2-NITROIMIDAZOLE TRANSPORTER"/>
    <property type="match status" value="1"/>
</dbReference>
<feature type="transmembrane region" description="Helical" evidence="2">
    <location>
        <begin position="73"/>
        <end position="93"/>
    </location>
</feature>
<dbReference type="PANTHER" id="PTHR23523">
    <property type="match status" value="1"/>
</dbReference>
<feature type="transmembrane region" description="Helical" evidence="2">
    <location>
        <begin position="350"/>
        <end position="368"/>
    </location>
</feature>
<feature type="transmembrane region" description="Helical" evidence="2">
    <location>
        <begin position="409"/>
        <end position="431"/>
    </location>
</feature>
<accession>A0A3S4WHF5</accession>
<evidence type="ECO:0000313" key="4">
    <source>
        <dbReference type="Proteomes" id="UP000276899"/>
    </source>
</evidence>
<dbReference type="Proteomes" id="UP000276899">
    <property type="component" value="Chromosome"/>
</dbReference>
<feature type="transmembrane region" description="Helical" evidence="2">
    <location>
        <begin position="254"/>
        <end position="273"/>
    </location>
</feature>
<feature type="transmembrane region" description="Helical" evidence="2">
    <location>
        <begin position="323"/>
        <end position="344"/>
    </location>
</feature>
<feature type="transmembrane region" description="Helical" evidence="2">
    <location>
        <begin position="193"/>
        <end position="212"/>
    </location>
</feature>
<feature type="transmembrane region" description="Helical" evidence="2">
    <location>
        <begin position="34"/>
        <end position="53"/>
    </location>
</feature>
<reference evidence="3 4" key="1">
    <citation type="submission" date="2018-12" db="EMBL/GenBank/DDBJ databases">
        <authorList>
            <consortium name="Pathogen Informatics"/>
        </authorList>
    </citation>
    <scope>NUCLEOTIDE SEQUENCE [LARGE SCALE GENOMIC DNA]</scope>
    <source>
        <strain evidence="3 4">NCTC11923</strain>
    </source>
</reference>
<feature type="transmembrane region" description="Helical" evidence="2">
    <location>
        <begin position="162"/>
        <end position="187"/>
    </location>
</feature>
<dbReference type="InterPro" id="IPR052524">
    <property type="entry name" value="MFS_Cyanate_Porter"/>
</dbReference>
<gene>
    <name evidence="3" type="primary">yeaN</name>
    <name evidence="3" type="ORF">NCTC11923_01645</name>
</gene>
<keyword evidence="2" id="KW-0812">Transmembrane</keyword>
<dbReference type="GO" id="GO:0022857">
    <property type="term" value="F:transmembrane transporter activity"/>
    <property type="evidence" value="ECO:0007669"/>
    <property type="project" value="InterPro"/>
</dbReference>
<evidence type="ECO:0000256" key="2">
    <source>
        <dbReference type="SAM" id="Phobius"/>
    </source>
</evidence>
<feature type="region of interest" description="Disordered" evidence="1">
    <location>
        <begin position="1"/>
        <end position="25"/>
    </location>
</feature>
<dbReference type="AlphaFoldDB" id="A0A3S4WHF5"/>
<evidence type="ECO:0000256" key="1">
    <source>
        <dbReference type="SAM" id="MobiDB-lite"/>
    </source>
</evidence>
<feature type="transmembrane region" description="Helical" evidence="2">
    <location>
        <begin position="100"/>
        <end position="119"/>
    </location>
</feature>
<organism evidence="3 4">
    <name type="scientific">Actinomyces slackii</name>
    <dbReference type="NCBI Taxonomy" id="52774"/>
    <lineage>
        <taxon>Bacteria</taxon>
        <taxon>Bacillati</taxon>
        <taxon>Actinomycetota</taxon>
        <taxon>Actinomycetes</taxon>
        <taxon>Actinomycetales</taxon>
        <taxon>Actinomycetaceae</taxon>
        <taxon>Actinomyces</taxon>
    </lineage>
</organism>
<dbReference type="SUPFAM" id="SSF103473">
    <property type="entry name" value="MFS general substrate transporter"/>
    <property type="match status" value="1"/>
</dbReference>